<dbReference type="Proteomes" id="UP001501565">
    <property type="component" value="Unassembled WGS sequence"/>
</dbReference>
<accession>A0ABP7M2L3</accession>
<dbReference type="Pfam" id="PF02348">
    <property type="entry name" value="CTP_transf_3"/>
    <property type="match status" value="1"/>
</dbReference>
<gene>
    <name evidence="1" type="ORF">GCM10022277_01700</name>
</gene>
<dbReference type="RefSeq" id="WP_344794485.1">
    <property type="nucleotide sequence ID" value="NZ_BAABBN010000003.1"/>
</dbReference>
<evidence type="ECO:0000313" key="1">
    <source>
        <dbReference type="EMBL" id="GAA3910743.1"/>
    </source>
</evidence>
<dbReference type="CDD" id="cd02513">
    <property type="entry name" value="CMP-NeuAc_Synthase"/>
    <property type="match status" value="1"/>
</dbReference>
<evidence type="ECO:0008006" key="3">
    <source>
        <dbReference type="Google" id="ProtNLM"/>
    </source>
</evidence>
<dbReference type="InterPro" id="IPR050793">
    <property type="entry name" value="CMP-NeuNAc_synthase"/>
</dbReference>
<organism evidence="1 2">
    <name type="scientific">Litoribacillus peritrichatus</name>
    <dbReference type="NCBI Taxonomy" id="718191"/>
    <lineage>
        <taxon>Bacteria</taxon>
        <taxon>Pseudomonadati</taxon>
        <taxon>Pseudomonadota</taxon>
        <taxon>Gammaproteobacteria</taxon>
        <taxon>Oceanospirillales</taxon>
        <taxon>Oceanospirillaceae</taxon>
        <taxon>Litoribacillus</taxon>
    </lineage>
</organism>
<name>A0ABP7M2L3_9GAMM</name>
<dbReference type="PANTHER" id="PTHR21485">
    <property type="entry name" value="HAD SUPERFAMILY MEMBERS CMAS AND KDSC"/>
    <property type="match status" value="1"/>
</dbReference>
<proteinExistence type="predicted"/>
<comment type="caution">
    <text evidence="1">The sequence shown here is derived from an EMBL/GenBank/DDBJ whole genome shotgun (WGS) entry which is preliminary data.</text>
</comment>
<dbReference type="EMBL" id="BAABBN010000003">
    <property type="protein sequence ID" value="GAA3910743.1"/>
    <property type="molecule type" value="Genomic_DNA"/>
</dbReference>
<sequence>MKPSYVAVIPARAGSKRVKKKNIRPFLDTSLVEIAIEFAMESKLFDRIIVSSDDEEVLSLEQDTKYTNVSFVERDEKSAGDTSSAAQVVFHLLGKDILSENGTAIVYLQPTSPFRKLYDLMSAVDVFENNGCLQSVVSVAELSEPQEFLYQLDKDNSIDISKSNVRSQDGTKLYKLSGEIYITPLSHFSCLNTDSILTSKAIAFKSTADCTIDIDTELDFNMAEYIFKINQEKNND</sequence>
<dbReference type="Gene3D" id="3.90.550.10">
    <property type="entry name" value="Spore Coat Polysaccharide Biosynthesis Protein SpsA, Chain A"/>
    <property type="match status" value="1"/>
</dbReference>
<dbReference type="SUPFAM" id="SSF53448">
    <property type="entry name" value="Nucleotide-diphospho-sugar transferases"/>
    <property type="match status" value="1"/>
</dbReference>
<keyword evidence="2" id="KW-1185">Reference proteome</keyword>
<reference evidence="2" key="1">
    <citation type="journal article" date="2019" name="Int. J. Syst. Evol. Microbiol.">
        <title>The Global Catalogue of Microorganisms (GCM) 10K type strain sequencing project: providing services to taxonomists for standard genome sequencing and annotation.</title>
        <authorList>
            <consortium name="The Broad Institute Genomics Platform"/>
            <consortium name="The Broad Institute Genome Sequencing Center for Infectious Disease"/>
            <person name="Wu L."/>
            <person name="Ma J."/>
        </authorList>
    </citation>
    <scope>NUCLEOTIDE SEQUENCE [LARGE SCALE GENOMIC DNA]</scope>
    <source>
        <strain evidence="2">JCM 17551</strain>
    </source>
</reference>
<dbReference type="InterPro" id="IPR003329">
    <property type="entry name" value="Cytidylyl_trans"/>
</dbReference>
<dbReference type="PANTHER" id="PTHR21485:SF6">
    <property type="entry name" value="N-ACYLNEURAMINATE CYTIDYLYLTRANSFERASE-RELATED"/>
    <property type="match status" value="1"/>
</dbReference>
<protein>
    <recommendedName>
        <fullName evidence="3">N-acylneuraminate cytidylyltransferase</fullName>
    </recommendedName>
</protein>
<dbReference type="InterPro" id="IPR029044">
    <property type="entry name" value="Nucleotide-diphossugar_trans"/>
</dbReference>
<evidence type="ECO:0000313" key="2">
    <source>
        <dbReference type="Proteomes" id="UP001501565"/>
    </source>
</evidence>